<evidence type="ECO:0000256" key="1">
    <source>
        <dbReference type="ARBA" id="ARBA00004167"/>
    </source>
</evidence>
<evidence type="ECO:0000256" key="6">
    <source>
        <dbReference type="ARBA" id="ARBA00022529"/>
    </source>
</evidence>
<evidence type="ECO:0000313" key="21">
    <source>
        <dbReference type="Proteomes" id="UP000094527"/>
    </source>
</evidence>
<keyword evidence="18" id="KW-1133">Transmembrane helix</keyword>
<keyword evidence="18" id="KW-0812">Transmembrane</keyword>
<keyword evidence="15" id="KW-1015">Disulfide bond</keyword>
<dbReference type="PROSITE" id="PS00107">
    <property type="entry name" value="PROTEIN_KINASE_ATP"/>
    <property type="match status" value="1"/>
</dbReference>
<dbReference type="GO" id="GO:0005524">
    <property type="term" value="F:ATP binding"/>
    <property type="evidence" value="ECO:0007669"/>
    <property type="project" value="UniProtKB-UniRule"/>
</dbReference>
<dbReference type="GO" id="GO:0050832">
    <property type="term" value="P:defense response to fungus"/>
    <property type="evidence" value="ECO:0007669"/>
    <property type="project" value="UniProtKB-KW"/>
</dbReference>
<evidence type="ECO:0000256" key="13">
    <source>
        <dbReference type="ARBA" id="ARBA00023136"/>
    </source>
</evidence>
<dbReference type="STRING" id="48709.A0A1D2MUQ1"/>
<evidence type="ECO:0000256" key="4">
    <source>
        <dbReference type="ARBA" id="ARBA00007887"/>
    </source>
</evidence>
<evidence type="ECO:0000256" key="12">
    <source>
        <dbReference type="ARBA" id="ARBA00022854"/>
    </source>
</evidence>
<dbReference type="Proteomes" id="UP000094527">
    <property type="component" value="Unassembled WGS sequence"/>
</dbReference>
<keyword evidence="12" id="KW-0960">Knottin</keyword>
<dbReference type="SUPFAM" id="SSF56112">
    <property type="entry name" value="Protein kinase-like (PK-like)"/>
    <property type="match status" value="1"/>
</dbReference>
<protein>
    <submittedName>
        <fullName evidence="20">Vascular endothelial growth factor receptor 3</fullName>
    </submittedName>
</protein>
<evidence type="ECO:0000256" key="5">
    <source>
        <dbReference type="ARBA" id="ARBA00022525"/>
    </source>
</evidence>
<evidence type="ECO:0000256" key="17">
    <source>
        <dbReference type="PROSITE-ProRule" id="PRU10141"/>
    </source>
</evidence>
<evidence type="ECO:0000256" key="11">
    <source>
        <dbReference type="ARBA" id="ARBA00022840"/>
    </source>
</evidence>
<dbReference type="InterPro" id="IPR008266">
    <property type="entry name" value="Tyr_kinase_AS"/>
</dbReference>
<keyword evidence="20" id="KW-0675">Receptor</keyword>
<evidence type="ECO:0000256" key="15">
    <source>
        <dbReference type="ARBA" id="ARBA00023157"/>
    </source>
</evidence>
<sequence length="629" mass="69429">MSSCIKDHNPCHYDGSLGYCCSSNCLQFEGQNFGTCMPKPTSQPSSTTPTSSSSSNPSCIKDNERCHYDGSLGYCCSGNCLHIAGQAFGACVAKPTTQPPTTSSTSSSLSCIEDNGRCHWNGSLGYCCSTNCLQLEGQPFGKCEPKATSRPSTSSSSSSCLGDKEQCKSDGSMGSCCSFNCQQLEGDAFGQCVGSSPPTVPAKCLNDGADCKSDGSFGFCCSKICDVIAPHTEGTCRIRPNQSSNNSWIIYVSVSMSVVVILAVLGFVWLYYRQRKLESKLSKDETEHFFKGNPEAISINGYAHEMVEDLPYNTDLEIAVSDFWINKDLQLGSGCFGLVLAGKVKGTDVAAKTIRNKTDSGSHLRSLLSEIKILQYIGKFDNIVSLVGCNTADLTNGNVYMFLEFCKLGSLENYLRTNKYHFSDSLKSETTSRTANERQYENSPGQKDEVALTHTDLLTWSLQITNAMRYLAGKKVIHADLATRNVLLLTKTCAKVTDFGLSRRLYDYSNYVKKQQEPLPWRWMAIESLQHLTFSHQSDVWSLGVTMWEVYSLGDIPYPGLSWTADFVSNLENNLRPNKPARASHELYDIMLDCWKPIADTRPTFEMIYKRLQTQMEALSNITAYTDVT</sequence>
<evidence type="ECO:0000256" key="2">
    <source>
        <dbReference type="ARBA" id="ARBA00004308"/>
    </source>
</evidence>
<dbReference type="InterPro" id="IPR000719">
    <property type="entry name" value="Prot_kinase_dom"/>
</dbReference>
<dbReference type="GO" id="GO:0004714">
    <property type="term" value="F:transmembrane receptor protein tyrosine kinase activity"/>
    <property type="evidence" value="ECO:0007669"/>
    <property type="project" value="UniProtKB-EC"/>
</dbReference>
<comment type="subcellular location">
    <subcellularLocation>
        <location evidence="2">Endomembrane system</location>
    </subcellularLocation>
    <subcellularLocation>
        <location evidence="1">Membrane</location>
        <topology evidence="1">Single-pass membrane protein</topology>
    </subcellularLocation>
    <subcellularLocation>
        <location evidence="3">Secreted</location>
    </subcellularLocation>
</comment>
<dbReference type="Pfam" id="PF11410">
    <property type="entry name" value="Antifungal_pept"/>
    <property type="match status" value="4"/>
</dbReference>
<keyword evidence="21" id="KW-1185">Reference proteome</keyword>
<proteinExistence type="inferred from homology"/>
<dbReference type="InterPro" id="IPR017441">
    <property type="entry name" value="Protein_kinase_ATP_BS"/>
</dbReference>
<dbReference type="GO" id="GO:0005576">
    <property type="term" value="C:extracellular region"/>
    <property type="evidence" value="ECO:0007669"/>
    <property type="project" value="UniProtKB-SubCell"/>
</dbReference>
<dbReference type="EMBL" id="LJIJ01000505">
    <property type="protein sequence ID" value="ODM96773.1"/>
    <property type="molecule type" value="Genomic_DNA"/>
</dbReference>
<dbReference type="InterPro" id="IPR050122">
    <property type="entry name" value="RTK"/>
</dbReference>
<dbReference type="PROSITE" id="PS60011">
    <property type="entry name" value="PLANT_C6_AMP"/>
    <property type="match status" value="2"/>
</dbReference>
<keyword evidence="14" id="KW-0829">Tyrosine-protein kinase</keyword>
<evidence type="ECO:0000256" key="7">
    <source>
        <dbReference type="ARBA" id="ARBA00022577"/>
    </source>
</evidence>
<dbReference type="GO" id="GO:0050793">
    <property type="term" value="P:regulation of developmental process"/>
    <property type="evidence" value="ECO:0007669"/>
    <property type="project" value="UniProtKB-ARBA"/>
</dbReference>
<keyword evidence="13 18" id="KW-0472">Membrane</keyword>
<dbReference type="GO" id="GO:0048468">
    <property type="term" value="P:cell development"/>
    <property type="evidence" value="ECO:0007669"/>
    <property type="project" value="UniProtKB-ARBA"/>
</dbReference>
<dbReference type="Gene3D" id="3.30.200.20">
    <property type="entry name" value="Phosphorylase Kinase, domain 1"/>
    <property type="match status" value="1"/>
</dbReference>
<dbReference type="GO" id="GO:0005886">
    <property type="term" value="C:plasma membrane"/>
    <property type="evidence" value="ECO:0007669"/>
    <property type="project" value="TreeGrafter"/>
</dbReference>
<dbReference type="InterPro" id="IPR013006">
    <property type="entry name" value="Antimicrobial_C6_CS"/>
</dbReference>
<name>A0A1D2MUQ1_ORCCI</name>
<evidence type="ECO:0000256" key="8">
    <source>
        <dbReference type="ARBA" id="ARBA00022679"/>
    </source>
</evidence>
<organism evidence="20 21">
    <name type="scientific">Orchesella cincta</name>
    <name type="common">Springtail</name>
    <name type="synonym">Podura cincta</name>
    <dbReference type="NCBI Taxonomy" id="48709"/>
    <lineage>
        <taxon>Eukaryota</taxon>
        <taxon>Metazoa</taxon>
        <taxon>Ecdysozoa</taxon>
        <taxon>Arthropoda</taxon>
        <taxon>Hexapoda</taxon>
        <taxon>Collembola</taxon>
        <taxon>Entomobryomorpha</taxon>
        <taxon>Entomobryoidea</taxon>
        <taxon>Orchesellidae</taxon>
        <taxon>Orchesellinae</taxon>
        <taxon>Orchesella</taxon>
    </lineage>
</organism>
<evidence type="ECO:0000256" key="10">
    <source>
        <dbReference type="ARBA" id="ARBA00022777"/>
    </source>
</evidence>
<reference evidence="20 21" key="1">
    <citation type="journal article" date="2016" name="Genome Biol. Evol.">
        <title>Gene Family Evolution Reflects Adaptation to Soil Environmental Stressors in the Genome of the Collembolan Orchesella cincta.</title>
        <authorList>
            <person name="Faddeeva-Vakhrusheva A."/>
            <person name="Derks M.F."/>
            <person name="Anvar S.Y."/>
            <person name="Agamennone V."/>
            <person name="Suring W."/>
            <person name="Smit S."/>
            <person name="van Straalen N.M."/>
            <person name="Roelofs D."/>
        </authorList>
    </citation>
    <scope>NUCLEOTIDE SEQUENCE [LARGE SCALE GENOMIC DNA]</scope>
    <source>
        <tissue evidence="20">Mixed pool</tissue>
    </source>
</reference>
<dbReference type="PROSITE" id="PS00109">
    <property type="entry name" value="PROTEIN_KINASE_TYR"/>
    <property type="match status" value="1"/>
</dbReference>
<dbReference type="GO" id="GO:0031640">
    <property type="term" value="P:killing of cells of another organism"/>
    <property type="evidence" value="ECO:0007669"/>
    <property type="project" value="UniProtKB-KW"/>
</dbReference>
<dbReference type="CDD" id="cd00192">
    <property type="entry name" value="PTKc"/>
    <property type="match status" value="1"/>
</dbReference>
<evidence type="ECO:0000256" key="3">
    <source>
        <dbReference type="ARBA" id="ARBA00004613"/>
    </source>
</evidence>
<dbReference type="GO" id="GO:0043235">
    <property type="term" value="C:receptor complex"/>
    <property type="evidence" value="ECO:0007669"/>
    <property type="project" value="TreeGrafter"/>
</dbReference>
<dbReference type="InterPro" id="IPR001245">
    <property type="entry name" value="Ser-Thr/Tyr_kinase_cat_dom"/>
</dbReference>
<keyword evidence="5" id="KW-0964">Secreted</keyword>
<dbReference type="AlphaFoldDB" id="A0A1D2MUQ1"/>
<dbReference type="Gene3D" id="1.10.510.10">
    <property type="entry name" value="Transferase(Phosphotransferase) domain 1"/>
    <property type="match status" value="1"/>
</dbReference>
<keyword evidence="6" id="KW-0929">Antimicrobial</keyword>
<evidence type="ECO:0000313" key="20">
    <source>
        <dbReference type="EMBL" id="ODM96773.1"/>
    </source>
</evidence>
<dbReference type="FunFam" id="1.10.510.10:FF:001512">
    <property type="entry name" value="Receptor tyrosine-protein kinase erbB-2"/>
    <property type="match status" value="1"/>
</dbReference>
<dbReference type="GO" id="GO:0007169">
    <property type="term" value="P:cell surface receptor protein tyrosine kinase signaling pathway"/>
    <property type="evidence" value="ECO:0007669"/>
    <property type="project" value="TreeGrafter"/>
</dbReference>
<feature type="binding site" evidence="17">
    <location>
        <position position="352"/>
    </location>
    <ligand>
        <name>ATP</name>
        <dbReference type="ChEBI" id="CHEBI:30616"/>
    </ligand>
</feature>
<keyword evidence="7" id="KW-0295">Fungicide</keyword>
<evidence type="ECO:0000259" key="19">
    <source>
        <dbReference type="PROSITE" id="PS50011"/>
    </source>
</evidence>
<keyword evidence="10" id="KW-0418">Kinase</keyword>
<accession>A0A1D2MUQ1</accession>
<feature type="transmembrane region" description="Helical" evidence="18">
    <location>
        <begin position="248"/>
        <end position="272"/>
    </location>
</feature>
<dbReference type="PANTHER" id="PTHR24416">
    <property type="entry name" value="TYROSINE-PROTEIN KINASE RECEPTOR"/>
    <property type="match status" value="1"/>
</dbReference>
<dbReference type="SUPFAM" id="SSF57048">
    <property type="entry name" value="Gurmarin-like"/>
    <property type="match status" value="5"/>
</dbReference>
<keyword evidence="8" id="KW-0808">Transferase</keyword>
<evidence type="ECO:0000256" key="16">
    <source>
        <dbReference type="ARBA" id="ARBA00051243"/>
    </source>
</evidence>
<comment type="caution">
    <text evidence="20">The sequence shown here is derived from an EMBL/GenBank/DDBJ whole genome shotgun (WGS) entry which is preliminary data.</text>
</comment>
<dbReference type="InterPro" id="IPR009101">
    <property type="entry name" value="Gurmarin/antifun_pep"/>
</dbReference>
<dbReference type="OMA" id="CHWNGSL"/>
<dbReference type="GO" id="GO:0030182">
    <property type="term" value="P:neuron differentiation"/>
    <property type="evidence" value="ECO:0007669"/>
    <property type="project" value="UniProtKB-ARBA"/>
</dbReference>
<keyword evidence="9 17" id="KW-0547">Nucleotide-binding</keyword>
<dbReference type="Pfam" id="PF07714">
    <property type="entry name" value="PK_Tyr_Ser-Thr"/>
    <property type="match status" value="1"/>
</dbReference>
<dbReference type="GO" id="GO:0012505">
    <property type="term" value="C:endomembrane system"/>
    <property type="evidence" value="ECO:0007669"/>
    <property type="project" value="UniProtKB-SubCell"/>
</dbReference>
<feature type="domain" description="Protein kinase" evidence="19">
    <location>
        <begin position="325"/>
        <end position="619"/>
    </location>
</feature>
<dbReference type="GO" id="GO:0051130">
    <property type="term" value="P:positive regulation of cellular component organization"/>
    <property type="evidence" value="ECO:0007669"/>
    <property type="project" value="UniProtKB-ARBA"/>
</dbReference>
<dbReference type="InterPro" id="IPR024206">
    <property type="entry name" value="Gurmarin/antimicrobial_peptd"/>
</dbReference>
<gene>
    <name evidence="20" type="ORF">Ocin01_09910</name>
</gene>
<comment type="catalytic activity">
    <reaction evidence="16">
        <text>L-tyrosyl-[protein] + ATP = O-phospho-L-tyrosyl-[protein] + ADP + H(+)</text>
        <dbReference type="Rhea" id="RHEA:10596"/>
        <dbReference type="Rhea" id="RHEA-COMP:10136"/>
        <dbReference type="Rhea" id="RHEA-COMP:20101"/>
        <dbReference type="ChEBI" id="CHEBI:15378"/>
        <dbReference type="ChEBI" id="CHEBI:30616"/>
        <dbReference type="ChEBI" id="CHEBI:46858"/>
        <dbReference type="ChEBI" id="CHEBI:61978"/>
        <dbReference type="ChEBI" id="CHEBI:456216"/>
        <dbReference type="EC" id="2.7.10.1"/>
    </reaction>
</comment>
<dbReference type="PRINTS" id="PR00109">
    <property type="entry name" value="TYRKINASE"/>
</dbReference>
<evidence type="ECO:0000256" key="14">
    <source>
        <dbReference type="ARBA" id="ARBA00023137"/>
    </source>
</evidence>
<dbReference type="PANTHER" id="PTHR24416:SF600">
    <property type="entry name" value="PDGF- AND VEGF-RECEPTOR RELATED, ISOFORM J"/>
    <property type="match status" value="1"/>
</dbReference>
<evidence type="ECO:0000256" key="9">
    <source>
        <dbReference type="ARBA" id="ARBA00022741"/>
    </source>
</evidence>
<dbReference type="InterPro" id="IPR011009">
    <property type="entry name" value="Kinase-like_dom_sf"/>
</dbReference>
<comment type="similarity">
    <text evidence="4">Belongs to the AMP family.</text>
</comment>
<keyword evidence="11 17" id="KW-0067">ATP-binding</keyword>
<dbReference type="OrthoDB" id="4865510at2759"/>
<dbReference type="PROSITE" id="PS50011">
    <property type="entry name" value="PROTEIN_KINASE_DOM"/>
    <property type="match status" value="1"/>
</dbReference>
<evidence type="ECO:0000256" key="18">
    <source>
        <dbReference type="SAM" id="Phobius"/>
    </source>
</evidence>